<gene>
    <name evidence="1" type="ORF">Goklo_001452</name>
</gene>
<dbReference type="Proteomes" id="UP000593573">
    <property type="component" value="Unassembled WGS sequence"/>
</dbReference>
<comment type="caution">
    <text evidence="1">The sequence shown here is derived from an EMBL/GenBank/DDBJ whole genome shotgun (WGS) entry which is preliminary data.</text>
</comment>
<dbReference type="AlphaFoldDB" id="A0A7J8W0I6"/>
<keyword evidence="2" id="KW-1185">Reference proteome</keyword>
<dbReference type="OrthoDB" id="307899at2759"/>
<dbReference type="EMBL" id="JABFAB010000013">
    <property type="protein sequence ID" value="MBA0668555.1"/>
    <property type="molecule type" value="Genomic_DNA"/>
</dbReference>
<reference evidence="1 2" key="1">
    <citation type="journal article" date="2019" name="Genome Biol. Evol.">
        <title>Insights into the evolution of the New World diploid cottons (Gossypium, subgenus Houzingenia) based on genome sequencing.</title>
        <authorList>
            <person name="Grover C.E."/>
            <person name="Arick M.A. 2nd"/>
            <person name="Thrash A."/>
            <person name="Conover J.L."/>
            <person name="Sanders W.S."/>
            <person name="Peterson D.G."/>
            <person name="Frelichowski J.E."/>
            <person name="Scheffler J.A."/>
            <person name="Scheffler B.E."/>
            <person name="Wendel J.F."/>
        </authorList>
    </citation>
    <scope>NUCLEOTIDE SEQUENCE [LARGE SCALE GENOMIC DNA]</scope>
    <source>
        <strain evidence="1">57</strain>
        <tissue evidence="1">Leaf</tissue>
    </source>
</reference>
<organism evidence="1 2">
    <name type="scientific">Gossypium klotzschianum</name>
    <dbReference type="NCBI Taxonomy" id="34286"/>
    <lineage>
        <taxon>Eukaryota</taxon>
        <taxon>Viridiplantae</taxon>
        <taxon>Streptophyta</taxon>
        <taxon>Embryophyta</taxon>
        <taxon>Tracheophyta</taxon>
        <taxon>Spermatophyta</taxon>
        <taxon>Magnoliopsida</taxon>
        <taxon>eudicotyledons</taxon>
        <taxon>Gunneridae</taxon>
        <taxon>Pentapetalae</taxon>
        <taxon>rosids</taxon>
        <taxon>malvids</taxon>
        <taxon>Malvales</taxon>
        <taxon>Malvaceae</taxon>
        <taxon>Malvoideae</taxon>
        <taxon>Gossypium</taxon>
    </lineage>
</organism>
<evidence type="ECO:0000313" key="2">
    <source>
        <dbReference type="Proteomes" id="UP000593573"/>
    </source>
</evidence>
<protein>
    <submittedName>
        <fullName evidence="1">Uncharacterized protein</fullName>
    </submittedName>
</protein>
<evidence type="ECO:0000313" key="1">
    <source>
        <dbReference type="EMBL" id="MBA0668555.1"/>
    </source>
</evidence>
<accession>A0A7J8W0I6</accession>
<name>A0A7J8W0I6_9ROSI</name>
<sequence>MAYSDVLKTLSRSSYLGFTTRNFSLVSSQISNDTAKWMQVVNPRFSLFFLIHFLLKFMED</sequence>
<proteinExistence type="predicted"/>